<dbReference type="EMBL" id="QOIL01000017">
    <property type="protein sequence ID" value="RCG27113.1"/>
    <property type="molecule type" value="Genomic_DNA"/>
</dbReference>
<keyword evidence="5" id="KW-1185">Reference proteome</keyword>
<sequence>MGDVSRARAWVERWDRQQENYIADREERFTVVADVVAEVTANSPDPLILDLGCGPGSMAARLAARLPKAAIVGVDQDPVLLALARGGYHDLARFVDADLASPGWPAALELTGPVDAAVSTTALHWIPEERLGAVYEEVAALLRPGGVLVNADNLYDEQPAVAGLAAAVLEARAARAGVGGHEDWATWWRAVSADPALAGAVAERGRRGARGGITELSVRRHAELLRAAGFAEVGTVWQSGNDVVLVAVR</sequence>
<dbReference type="GO" id="GO:0032259">
    <property type="term" value="P:methylation"/>
    <property type="evidence" value="ECO:0007669"/>
    <property type="project" value="UniProtKB-KW"/>
</dbReference>
<dbReference type="AlphaFoldDB" id="A0A367F9R6"/>
<dbReference type="PANTHER" id="PTHR43861:SF1">
    <property type="entry name" value="TRANS-ACONITATE 2-METHYLTRANSFERASE"/>
    <property type="match status" value="1"/>
</dbReference>
<evidence type="ECO:0000259" key="3">
    <source>
        <dbReference type="Pfam" id="PF13649"/>
    </source>
</evidence>
<accession>A0A367F9R6</accession>
<gene>
    <name evidence="4" type="ORF">DQ384_27570</name>
</gene>
<dbReference type="Gene3D" id="3.40.50.150">
    <property type="entry name" value="Vaccinia Virus protein VP39"/>
    <property type="match status" value="1"/>
</dbReference>
<evidence type="ECO:0000256" key="1">
    <source>
        <dbReference type="ARBA" id="ARBA00022603"/>
    </source>
</evidence>
<dbReference type="GO" id="GO:0008168">
    <property type="term" value="F:methyltransferase activity"/>
    <property type="evidence" value="ECO:0007669"/>
    <property type="project" value="UniProtKB-KW"/>
</dbReference>
<dbReference type="CDD" id="cd02440">
    <property type="entry name" value="AdoMet_MTases"/>
    <property type="match status" value="1"/>
</dbReference>
<organism evidence="4 5">
    <name type="scientific">Sphaerisporangium album</name>
    <dbReference type="NCBI Taxonomy" id="509200"/>
    <lineage>
        <taxon>Bacteria</taxon>
        <taxon>Bacillati</taxon>
        <taxon>Actinomycetota</taxon>
        <taxon>Actinomycetes</taxon>
        <taxon>Streptosporangiales</taxon>
        <taxon>Streptosporangiaceae</taxon>
        <taxon>Sphaerisporangium</taxon>
    </lineage>
</organism>
<evidence type="ECO:0000256" key="2">
    <source>
        <dbReference type="ARBA" id="ARBA00022679"/>
    </source>
</evidence>
<dbReference type="InterPro" id="IPR041698">
    <property type="entry name" value="Methyltransf_25"/>
</dbReference>
<keyword evidence="2 4" id="KW-0808">Transferase</keyword>
<feature type="domain" description="Methyltransferase" evidence="3">
    <location>
        <begin position="48"/>
        <end position="146"/>
    </location>
</feature>
<dbReference type="InterPro" id="IPR029063">
    <property type="entry name" value="SAM-dependent_MTases_sf"/>
</dbReference>
<keyword evidence="1 4" id="KW-0489">Methyltransferase</keyword>
<dbReference type="SUPFAM" id="SSF53335">
    <property type="entry name" value="S-adenosyl-L-methionine-dependent methyltransferases"/>
    <property type="match status" value="1"/>
</dbReference>
<proteinExistence type="predicted"/>
<protein>
    <submittedName>
        <fullName evidence="4">Class I SAM-dependent methyltransferase</fullName>
    </submittedName>
</protein>
<dbReference type="OrthoDB" id="3286690at2"/>
<reference evidence="4 5" key="1">
    <citation type="submission" date="2018-06" db="EMBL/GenBank/DDBJ databases">
        <title>Sphaerisporangium craniellae sp. nov., isolated from a marine sponge in the South China Sea.</title>
        <authorList>
            <person name="Li L."/>
        </authorList>
    </citation>
    <scope>NUCLEOTIDE SEQUENCE [LARGE SCALE GENOMIC DNA]</scope>
    <source>
        <strain evidence="4 5">CCTCC AA 208026</strain>
    </source>
</reference>
<evidence type="ECO:0000313" key="4">
    <source>
        <dbReference type="EMBL" id="RCG27113.1"/>
    </source>
</evidence>
<dbReference type="PANTHER" id="PTHR43861">
    <property type="entry name" value="TRANS-ACONITATE 2-METHYLTRANSFERASE-RELATED"/>
    <property type="match status" value="1"/>
</dbReference>
<evidence type="ECO:0000313" key="5">
    <source>
        <dbReference type="Proteomes" id="UP000253094"/>
    </source>
</evidence>
<dbReference type="Pfam" id="PF13649">
    <property type="entry name" value="Methyltransf_25"/>
    <property type="match status" value="1"/>
</dbReference>
<name>A0A367F9R6_9ACTN</name>
<dbReference type="Proteomes" id="UP000253094">
    <property type="component" value="Unassembled WGS sequence"/>
</dbReference>
<comment type="caution">
    <text evidence="4">The sequence shown here is derived from an EMBL/GenBank/DDBJ whole genome shotgun (WGS) entry which is preliminary data.</text>
</comment>